<proteinExistence type="predicted"/>
<evidence type="ECO:0000313" key="2">
    <source>
        <dbReference type="Proteomes" id="UP000297890"/>
    </source>
</evidence>
<dbReference type="Proteomes" id="UP000297890">
    <property type="component" value="Unassembled WGS sequence"/>
</dbReference>
<name>A0A4Z0F4S7_9GAMM</name>
<evidence type="ECO:0000313" key="1">
    <source>
        <dbReference type="EMBL" id="TFZ81210.1"/>
    </source>
</evidence>
<dbReference type="AlphaFoldDB" id="A0A4Z0F4S7"/>
<sequence length="86" mass="10171">MSEVMQEMPRYECHKQVWALKIKEVHDNKVTTPTLVFDEDGYAPISVDWDWYYKHKPHPGGYYVVYADGYKSYSPAKAFEDGYTRI</sequence>
<reference evidence="1 2" key="1">
    <citation type="journal article" date="2019" name="ISME J.">
        <title>Candidatus Macondimonas diazotrophica, a novel gammaproteobacterial genus dominating crude-oil-contaminated coastal sediments.</title>
        <authorList>
            <person name="Karthikeyan S."/>
            <person name="Konstantinidis K."/>
        </authorList>
    </citation>
    <scope>NUCLEOTIDE SEQUENCE [LARGE SCALE GENOMIC DNA]</scope>
    <source>
        <strain evidence="1 2">KTK01</strain>
    </source>
</reference>
<keyword evidence="2" id="KW-1185">Reference proteome</keyword>
<protein>
    <submittedName>
        <fullName evidence="1">Uncharacterized protein</fullName>
    </submittedName>
</protein>
<comment type="caution">
    <text evidence="1">The sequence shown here is derived from an EMBL/GenBank/DDBJ whole genome shotgun (WGS) entry which is preliminary data.</text>
</comment>
<gene>
    <name evidence="1" type="ORF">E4680_13380</name>
</gene>
<dbReference type="RefSeq" id="WP_135282922.1">
    <property type="nucleotide sequence ID" value="NZ_SRIO01000036.1"/>
</dbReference>
<dbReference type="OrthoDB" id="9806476at2"/>
<dbReference type="EMBL" id="SRIO01000036">
    <property type="protein sequence ID" value="TFZ81210.1"/>
    <property type="molecule type" value="Genomic_DNA"/>
</dbReference>
<accession>A0A4Z0F4S7</accession>
<organism evidence="1 2">
    <name type="scientific">Candidatus Macondimonas diazotrophica</name>
    <dbReference type="NCBI Taxonomy" id="2305248"/>
    <lineage>
        <taxon>Bacteria</taxon>
        <taxon>Pseudomonadati</taxon>
        <taxon>Pseudomonadota</taxon>
        <taxon>Gammaproteobacteria</taxon>
        <taxon>Chromatiales</taxon>
        <taxon>Ectothiorhodospiraceae</taxon>
        <taxon>Candidatus Macondimonas</taxon>
    </lineage>
</organism>